<dbReference type="Pfam" id="PF00462">
    <property type="entry name" value="Glutaredoxin"/>
    <property type="match status" value="1"/>
</dbReference>
<evidence type="ECO:0000256" key="4">
    <source>
        <dbReference type="ARBA" id="ARBA00022448"/>
    </source>
</evidence>
<gene>
    <name evidence="8" type="ORF">CVE23_16875</name>
</gene>
<sequence length="77" mass="8634">MIISVYSKADCPQCDATCRTLDSYGVTYRKIDISSDEQAREHVLALGYRQVPVVETNGAHWCGFRPDKLRSLRAVTA</sequence>
<name>A0A2K8QQZ8_9GAMM</name>
<comment type="function">
    <text evidence="1">Electron transport system for the ribonucleotide reductase system NrdEF.</text>
</comment>
<comment type="similarity">
    <text evidence="2">Belongs to the glutaredoxin family.</text>
</comment>
<evidence type="ECO:0000256" key="6">
    <source>
        <dbReference type="ARBA" id="ARBA00023157"/>
    </source>
</evidence>
<dbReference type="SUPFAM" id="SSF52833">
    <property type="entry name" value="Thioredoxin-like"/>
    <property type="match status" value="1"/>
</dbReference>
<dbReference type="GO" id="GO:0045454">
    <property type="term" value="P:cell redox homeostasis"/>
    <property type="evidence" value="ECO:0007669"/>
    <property type="project" value="InterPro"/>
</dbReference>
<evidence type="ECO:0000256" key="2">
    <source>
        <dbReference type="ARBA" id="ARBA00007787"/>
    </source>
</evidence>
<dbReference type="EMBL" id="CP025003">
    <property type="protein sequence ID" value="ATZ95505.1"/>
    <property type="molecule type" value="Genomic_DNA"/>
</dbReference>
<keyword evidence="4" id="KW-0813">Transport</keyword>
<evidence type="ECO:0000256" key="1">
    <source>
        <dbReference type="ARBA" id="ARBA00002292"/>
    </source>
</evidence>
<dbReference type="InterPro" id="IPR036249">
    <property type="entry name" value="Thioredoxin-like_sf"/>
</dbReference>
<dbReference type="Proteomes" id="UP000231901">
    <property type="component" value="Chromosome"/>
</dbReference>
<dbReference type="GO" id="GO:0009055">
    <property type="term" value="F:electron transfer activity"/>
    <property type="evidence" value="ECO:0007669"/>
    <property type="project" value="TreeGrafter"/>
</dbReference>
<dbReference type="PANTHER" id="PTHR34386">
    <property type="entry name" value="GLUTAREDOXIN"/>
    <property type="match status" value="1"/>
</dbReference>
<dbReference type="KEGG" id="dfn:CVE23_16875"/>
<dbReference type="CDD" id="cd02976">
    <property type="entry name" value="NrdH"/>
    <property type="match status" value="1"/>
</dbReference>
<evidence type="ECO:0000256" key="7">
    <source>
        <dbReference type="ARBA" id="ARBA00023284"/>
    </source>
</evidence>
<keyword evidence="7" id="KW-0676">Redox-active center</keyword>
<organism evidence="8 9">
    <name type="scientific">Dickeya fangzhongdai</name>
    <dbReference type="NCBI Taxonomy" id="1778540"/>
    <lineage>
        <taxon>Bacteria</taxon>
        <taxon>Pseudomonadati</taxon>
        <taxon>Pseudomonadota</taxon>
        <taxon>Gammaproteobacteria</taxon>
        <taxon>Enterobacterales</taxon>
        <taxon>Pectobacteriaceae</taxon>
        <taxon>Dickeya</taxon>
    </lineage>
</organism>
<dbReference type="GeneID" id="66565991"/>
<protein>
    <recommendedName>
        <fullName evidence="3">Glutaredoxin-like protein NrdH</fullName>
    </recommendedName>
</protein>
<evidence type="ECO:0000256" key="3">
    <source>
        <dbReference type="ARBA" id="ARBA00017945"/>
    </source>
</evidence>
<keyword evidence="6" id="KW-1015">Disulfide bond</keyword>
<dbReference type="NCBIfam" id="TIGR02194">
    <property type="entry name" value="GlrX_NrdH"/>
    <property type="match status" value="1"/>
</dbReference>
<keyword evidence="9" id="KW-1185">Reference proteome</keyword>
<dbReference type="RefSeq" id="WP_038919929.1">
    <property type="nucleotide sequence ID" value="NZ_BMJF01000021.1"/>
</dbReference>
<accession>A0A2K8QQZ8</accession>
<evidence type="ECO:0000313" key="8">
    <source>
        <dbReference type="EMBL" id="ATZ95505.1"/>
    </source>
</evidence>
<proteinExistence type="inferred from homology"/>
<dbReference type="AlphaFoldDB" id="A0A2K8QQZ8"/>
<dbReference type="PROSITE" id="PS51354">
    <property type="entry name" value="GLUTAREDOXIN_2"/>
    <property type="match status" value="1"/>
</dbReference>
<dbReference type="PANTHER" id="PTHR34386:SF1">
    <property type="entry name" value="GLUTAREDOXIN-LIKE PROTEIN NRDH"/>
    <property type="match status" value="1"/>
</dbReference>
<dbReference type="Gene3D" id="3.40.30.10">
    <property type="entry name" value="Glutaredoxin"/>
    <property type="match status" value="1"/>
</dbReference>
<evidence type="ECO:0000313" key="9">
    <source>
        <dbReference type="Proteomes" id="UP000231901"/>
    </source>
</evidence>
<reference evidence="9" key="1">
    <citation type="journal article" date="2018" name="Genome Announc.">
        <title>Complete genome sequence of a Dickeya fangzhongdai type strain causing bleeding canker of pear tree trunks.</title>
        <authorList>
            <person name="Zhao Y."/>
            <person name="Tian Y."/>
            <person name="Li X."/>
            <person name="Hu B."/>
        </authorList>
    </citation>
    <scope>NUCLEOTIDE SEQUENCE [LARGE SCALE GENOMIC DNA]</scope>
    <source>
        <strain evidence="9">DSM 101947</strain>
    </source>
</reference>
<dbReference type="OrthoDB" id="8545217at2"/>
<dbReference type="InterPro" id="IPR002109">
    <property type="entry name" value="Glutaredoxin"/>
</dbReference>
<evidence type="ECO:0000256" key="5">
    <source>
        <dbReference type="ARBA" id="ARBA00022982"/>
    </source>
</evidence>
<keyword evidence="5" id="KW-0249">Electron transport</keyword>
<dbReference type="InterPro" id="IPR011909">
    <property type="entry name" value="GlrX_NrdH"/>
</dbReference>
<dbReference type="InterPro" id="IPR051548">
    <property type="entry name" value="Grx-like_ET"/>
</dbReference>